<name>A0A559T2L0_SERFO</name>
<organism evidence="1">
    <name type="scientific">Serratia fonticola</name>
    <dbReference type="NCBI Taxonomy" id="47917"/>
    <lineage>
        <taxon>Bacteria</taxon>
        <taxon>Pseudomonadati</taxon>
        <taxon>Pseudomonadota</taxon>
        <taxon>Gammaproteobacteria</taxon>
        <taxon>Enterobacterales</taxon>
        <taxon>Yersiniaceae</taxon>
        <taxon>Serratia</taxon>
    </lineage>
</organism>
<dbReference type="EMBL" id="VISQ01000001">
    <property type="protein sequence ID" value="TVZ68837.1"/>
    <property type="molecule type" value="Genomic_DNA"/>
</dbReference>
<dbReference type="AlphaFoldDB" id="A0A559T2L0"/>
<comment type="caution">
    <text evidence="1">The sequence shown here is derived from an EMBL/GenBank/DDBJ whole genome shotgun (WGS) entry which is preliminary data.</text>
</comment>
<protein>
    <submittedName>
        <fullName evidence="1">Uncharacterized protein</fullName>
    </submittedName>
</protein>
<gene>
    <name evidence="1" type="ORF">FHU10_1293</name>
</gene>
<sequence length="58" mass="6539">MVKLIHHLHHKNTSYGILTPTGVINLKSWLIKVEIERIGKLSKMLAEVSRAGEETVFA</sequence>
<proteinExistence type="predicted"/>
<accession>A0A559T2L0</accession>
<evidence type="ECO:0000313" key="1">
    <source>
        <dbReference type="EMBL" id="TVZ68837.1"/>
    </source>
</evidence>
<reference evidence="1" key="2">
    <citation type="submission" date="2019-08" db="EMBL/GenBank/DDBJ databases">
        <title>Investigation of anaerobic lignin degradation for improved lignocellulosic biofuels.</title>
        <authorList>
            <person name="Deangelis K.PhD."/>
        </authorList>
    </citation>
    <scope>NUCLEOTIDE SEQUENCE [LARGE SCALE GENOMIC DNA]</scope>
    <source>
        <strain evidence="1">128R</strain>
    </source>
</reference>
<reference evidence="1" key="1">
    <citation type="submission" date="2019-06" db="EMBL/GenBank/DDBJ databases">
        <authorList>
            <person name="Deangelis K."/>
            <person name="Huntemann M."/>
            <person name="Clum A."/>
            <person name="Pillay M."/>
            <person name="Palaniappan K."/>
            <person name="Varghese N."/>
            <person name="Mikhailova N."/>
            <person name="Stamatis D."/>
            <person name="Reddy T."/>
            <person name="Daum C."/>
            <person name="Shapiro N."/>
            <person name="Ivanova N."/>
            <person name="Kyrpides N."/>
            <person name="Woyke T."/>
        </authorList>
    </citation>
    <scope>NUCLEOTIDE SEQUENCE [LARGE SCALE GENOMIC DNA]</scope>
    <source>
        <strain evidence="1">128R</strain>
    </source>
</reference>